<organism evidence="11 12">
    <name type="scientific">Potamilus streckersoni</name>
    <dbReference type="NCBI Taxonomy" id="2493646"/>
    <lineage>
        <taxon>Eukaryota</taxon>
        <taxon>Metazoa</taxon>
        <taxon>Spiralia</taxon>
        <taxon>Lophotrochozoa</taxon>
        <taxon>Mollusca</taxon>
        <taxon>Bivalvia</taxon>
        <taxon>Autobranchia</taxon>
        <taxon>Heteroconchia</taxon>
        <taxon>Palaeoheterodonta</taxon>
        <taxon>Unionida</taxon>
        <taxon>Unionoidea</taxon>
        <taxon>Unionidae</taxon>
        <taxon>Ambleminae</taxon>
        <taxon>Lampsilini</taxon>
        <taxon>Potamilus</taxon>
    </lineage>
</organism>
<dbReference type="Pfam" id="PF01762">
    <property type="entry name" value="Galactosyl_T"/>
    <property type="match status" value="1"/>
</dbReference>
<dbReference type="GO" id="GO:0006493">
    <property type="term" value="P:protein O-linked glycosylation"/>
    <property type="evidence" value="ECO:0007669"/>
    <property type="project" value="TreeGrafter"/>
</dbReference>
<dbReference type="InterPro" id="IPR002659">
    <property type="entry name" value="Glyco_trans_31"/>
</dbReference>
<name>A0AAE0W325_9BIVA</name>
<reference evidence="11" key="1">
    <citation type="journal article" date="2021" name="Genome Biol. Evol.">
        <title>A High-Quality Reference Genome for a Parasitic Bivalve with Doubly Uniparental Inheritance (Bivalvia: Unionida).</title>
        <authorList>
            <person name="Smith C.H."/>
        </authorList>
    </citation>
    <scope>NUCLEOTIDE SEQUENCE</scope>
    <source>
        <strain evidence="11">CHS0354</strain>
    </source>
</reference>
<keyword evidence="3 10" id="KW-0328">Glycosyltransferase</keyword>
<reference evidence="11" key="3">
    <citation type="submission" date="2023-05" db="EMBL/GenBank/DDBJ databases">
        <authorList>
            <person name="Smith C.H."/>
        </authorList>
    </citation>
    <scope>NUCLEOTIDE SEQUENCE</scope>
    <source>
        <strain evidence="11">CHS0354</strain>
        <tissue evidence="11">Mantle</tissue>
    </source>
</reference>
<evidence type="ECO:0000256" key="4">
    <source>
        <dbReference type="ARBA" id="ARBA00022679"/>
    </source>
</evidence>
<evidence type="ECO:0000256" key="9">
    <source>
        <dbReference type="ARBA" id="ARBA00023136"/>
    </source>
</evidence>
<evidence type="ECO:0000256" key="2">
    <source>
        <dbReference type="ARBA" id="ARBA00008661"/>
    </source>
</evidence>
<keyword evidence="8 10" id="KW-0333">Golgi apparatus</keyword>
<protein>
    <recommendedName>
        <fullName evidence="10">Hexosyltransferase</fullName>
        <ecNumber evidence="10">2.4.1.-</ecNumber>
    </recommendedName>
</protein>
<dbReference type="EMBL" id="JAEAOA010001425">
    <property type="protein sequence ID" value="KAK3600253.1"/>
    <property type="molecule type" value="Genomic_DNA"/>
</dbReference>
<evidence type="ECO:0000256" key="3">
    <source>
        <dbReference type="ARBA" id="ARBA00022676"/>
    </source>
</evidence>
<keyword evidence="7" id="KW-1133">Transmembrane helix</keyword>
<accession>A0AAE0W325</accession>
<comment type="subcellular location">
    <subcellularLocation>
        <location evidence="1 10">Golgi apparatus membrane</location>
        <topology evidence="1 10">Single-pass type II membrane protein</topology>
    </subcellularLocation>
</comment>
<dbReference type="GO" id="GO:0000139">
    <property type="term" value="C:Golgi membrane"/>
    <property type="evidence" value="ECO:0007669"/>
    <property type="project" value="UniProtKB-SubCell"/>
</dbReference>
<keyword evidence="6" id="KW-0735">Signal-anchor</keyword>
<evidence type="ECO:0000256" key="1">
    <source>
        <dbReference type="ARBA" id="ARBA00004323"/>
    </source>
</evidence>
<comment type="similarity">
    <text evidence="2 10">Belongs to the glycosyltransferase 31 family.</text>
</comment>
<reference evidence="11" key="2">
    <citation type="journal article" date="2021" name="Genome Biol. Evol.">
        <title>Developing a high-quality reference genome for a parasitic bivalve with doubly uniparental inheritance (Bivalvia: Unionida).</title>
        <authorList>
            <person name="Smith C.H."/>
        </authorList>
    </citation>
    <scope>NUCLEOTIDE SEQUENCE</scope>
    <source>
        <strain evidence="11">CHS0354</strain>
        <tissue evidence="11">Mantle</tissue>
    </source>
</reference>
<evidence type="ECO:0000256" key="10">
    <source>
        <dbReference type="RuleBase" id="RU363063"/>
    </source>
</evidence>
<proteinExistence type="inferred from homology"/>
<comment type="caution">
    <text evidence="11">The sequence shown here is derived from an EMBL/GenBank/DDBJ whole genome shotgun (WGS) entry which is preliminary data.</text>
</comment>
<gene>
    <name evidence="11" type="ORF">CHS0354_023670</name>
</gene>
<dbReference type="EC" id="2.4.1.-" evidence="10"/>
<evidence type="ECO:0000256" key="5">
    <source>
        <dbReference type="ARBA" id="ARBA00022692"/>
    </source>
</evidence>
<dbReference type="PANTHER" id="PTHR11214:SF314">
    <property type="entry name" value="HEXOSYLTRANSFERASE"/>
    <property type="match status" value="1"/>
</dbReference>
<keyword evidence="12" id="KW-1185">Reference proteome</keyword>
<dbReference type="Proteomes" id="UP001195483">
    <property type="component" value="Unassembled WGS sequence"/>
</dbReference>
<keyword evidence="5" id="KW-0812">Transmembrane</keyword>
<keyword evidence="9" id="KW-0472">Membrane</keyword>
<evidence type="ECO:0000313" key="11">
    <source>
        <dbReference type="EMBL" id="KAK3600253.1"/>
    </source>
</evidence>
<evidence type="ECO:0000256" key="7">
    <source>
        <dbReference type="ARBA" id="ARBA00022989"/>
    </source>
</evidence>
<evidence type="ECO:0000256" key="6">
    <source>
        <dbReference type="ARBA" id="ARBA00022968"/>
    </source>
</evidence>
<sequence length="291" mass="34119">MTFNGKILPNDERKVLETNHPNITQTMRSLTKSRLESIKKIYFQSWNEVITRYETQFLIDGGDICKVSPPPFILIFVLSLPINIKERQTIRHTWGSVAMQSNDNFNISAKMVFMLGRMRDETKLMTSLEEESAQFKDIVQIDFIESRYNLTRKMMHGLRWIKTYCGNVKYILKADDDTFINVARFSWYMLTRSDINQQTIHGFMINAPPVSRQGKYAVKYEELPSSHYPRYVSGTTYILPNNVISDMIHLAEKLPYCPVDDAFITVMVYHIHYYSPKFHSILNQMKSVRKI</sequence>
<keyword evidence="4" id="KW-0808">Transferase</keyword>
<evidence type="ECO:0000313" key="12">
    <source>
        <dbReference type="Proteomes" id="UP001195483"/>
    </source>
</evidence>
<evidence type="ECO:0000256" key="8">
    <source>
        <dbReference type="ARBA" id="ARBA00023034"/>
    </source>
</evidence>
<dbReference type="Gene3D" id="3.90.550.50">
    <property type="match status" value="1"/>
</dbReference>
<dbReference type="PANTHER" id="PTHR11214">
    <property type="entry name" value="BETA-1,3-N-ACETYLGLUCOSAMINYLTRANSFERASE"/>
    <property type="match status" value="1"/>
</dbReference>
<dbReference type="GO" id="GO:0016758">
    <property type="term" value="F:hexosyltransferase activity"/>
    <property type="evidence" value="ECO:0007669"/>
    <property type="project" value="InterPro"/>
</dbReference>
<dbReference type="AlphaFoldDB" id="A0AAE0W325"/>